<protein>
    <submittedName>
        <fullName evidence="8">PTS system, cellobiose-specific IIA component</fullName>
    </submittedName>
</protein>
<evidence type="ECO:0000256" key="2">
    <source>
        <dbReference type="ARBA" id="ARBA00022597"/>
    </source>
</evidence>
<dbReference type="PROSITE" id="PS51095">
    <property type="entry name" value="PTS_EIIA_TYPE_3"/>
    <property type="match status" value="1"/>
</dbReference>
<evidence type="ECO:0000256" key="4">
    <source>
        <dbReference type="ARBA" id="ARBA00022683"/>
    </source>
</evidence>
<evidence type="ECO:0000256" key="3">
    <source>
        <dbReference type="ARBA" id="ARBA00022679"/>
    </source>
</evidence>
<keyword evidence="3" id="KW-0808">Transferase</keyword>
<evidence type="ECO:0000313" key="8">
    <source>
        <dbReference type="EMBL" id="SFB25077.1"/>
    </source>
</evidence>
<keyword evidence="2" id="KW-0762">Sugar transport</keyword>
<organism evidence="8 9">
    <name type="scientific">Clostridium frigidicarnis</name>
    <dbReference type="NCBI Taxonomy" id="84698"/>
    <lineage>
        <taxon>Bacteria</taxon>
        <taxon>Bacillati</taxon>
        <taxon>Bacillota</taxon>
        <taxon>Clostridia</taxon>
        <taxon>Eubacteriales</taxon>
        <taxon>Clostridiaceae</taxon>
        <taxon>Clostridium</taxon>
    </lineage>
</organism>
<keyword evidence="1" id="KW-0813">Transport</keyword>
<dbReference type="InterPro" id="IPR003188">
    <property type="entry name" value="PTS_IIA_lac/cel"/>
</dbReference>
<name>A0A1I0ZI46_9CLOT</name>
<feature type="binding site" evidence="6">
    <location>
        <position position="76"/>
    </location>
    <ligand>
        <name>Mg(2+)</name>
        <dbReference type="ChEBI" id="CHEBI:18420"/>
        <note>ligand shared between all trimeric partners</note>
    </ligand>
</feature>
<dbReference type="CDD" id="cd00215">
    <property type="entry name" value="PTS_IIA_lac"/>
    <property type="match status" value="1"/>
</dbReference>
<dbReference type="SUPFAM" id="SSF46973">
    <property type="entry name" value="Enzyme IIa from lactose specific PTS, IIa-lac"/>
    <property type="match status" value="1"/>
</dbReference>
<dbReference type="RefSeq" id="WP_090041962.1">
    <property type="nucleotide sequence ID" value="NZ_FOKI01000021.1"/>
</dbReference>
<dbReference type="Proteomes" id="UP000198619">
    <property type="component" value="Unassembled WGS sequence"/>
</dbReference>
<dbReference type="EMBL" id="FOKI01000021">
    <property type="protein sequence ID" value="SFB25077.1"/>
    <property type="molecule type" value="Genomic_DNA"/>
</dbReference>
<evidence type="ECO:0000256" key="6">
    <source>
        <dbReference type="PIRSR" id="PIRSR000699-2"/>
    </source>
</evidence>
<keyword evidence="9" id="KW-1185">Reference proteome</keyword>
<dbReference type="OrthoDB" id="389577at2"/>
<dbReference type="AlphaFoldDB" id="A0A1I0ZI46"/>
<evidence type="ECO:0000256" key="5">
    <source>
        <dbReference type="PIRSR" id="PIRSR000699-1"/>
    </source>
</evidence>
<dbReference type="STRING" id="84698.SAMN04488528_102126"/>
<evidence type="ECO:0000256" key="7">
    <source>
        <dbReference type="PROSITE-ProRule" id="PRU00418"/>
    </source>
</evidence>
<dbReference type="Gene3D" id="1.20.58.80">
    <property type="entry name" value="Phosphotransferase system, lactose/cellobiose-type IIA subunit"/>
    <property type="match status" value="1"/>
</dbReference>
<keyword evidence="6" id="KW-0479">Metal-binding</keyword>
<comment type="cofactor">
    <cofactor evidence="6">
        <name>Mg(2+)</name>
        <dbReference type="ChEBI" id="CHEBI:18420"/>
    </cofactor>
    <text evidence="6">Binds 1 Mg(2+) ion per trimer.</text>
</comment>
<dbReference type="Pfam" id="PF02255">
    <property type="entry name" value="PTS_IIA"/>
    <property type="match status" value="1"/>
</dbReference>
<dbReference type="PANTHER" id="PTHR34382">
    <property type="entry name" value="PTS SYSTEM N,N'-DIACETYLCHITOBIOSE-SPECIFIC EIIA COMPONENT"/>
    <property type="match status" value="1"/>
</dbReference>
<keyword evidence="6" id="KW-0460">Magnesium</keyword>
<dbReference type="GO" id="GO:0009401">
    <property type="term" value="P:phosphoenolpyruvate-dependent sugar phosphotransferase system"/>
    <property type="evidence" value="ECO:0007669"/>
    <property type="project" value="UniProtKB-KW"/>
</dbReference>
<dbReference type="InterPro" id="IPR036542">
    <property type="entry name" value="PTS_IIA_lac/cel_sf"/>
</dbReference>
<dbReference type="PIRSF" id="PIRSF000699">
    <property type="entry name" value="PTS_IILac_III"/>
    <property type="match status" value="1"/>
</dbReference>
<gene>
    <name evidence="8" type="ORF">SAMN04488528_102126</name>
</gene>
<dbReference type="PANTHER" id="PTHR34382:SF7">
    <property type="entry name" value="PTS SYSTEM N,N'-DIACETYLCHITOBIOSE-SPECIFIC EIIA COMPONENT"/>
    <property type="match status" value="1"/>
</dbReference>
<sequence length="99" mass="11060">MEEIILQLIMHSGDARSCAMEAIQSAKSGDYEKAKCLLEESADKLILAHNAQTTLIQAEANGNKAEFSLLLIHAQDHLMSTITVKDLAEEFVEIYKRIR</sequence>
<evidence type="ECO:0000256" key="1">
    <source>
        <dbReference type="ARBA" id="ARBA00022448"/>
    </source>
</evidence>
<keyword evidence="4" id="KW-0598">Phosphotransferase system</keyword>
<accession>A0A1I0ZI46</accession>
<dbReference type="GO" id="GO:0016740">
    <property type="term" value="F:transferase activity"/>
    <property type="evidence" value="ECO:0007669"/>
    <property type="project" value="UniProtKB-KW"/>
</dbReference>
<dbReference type="GO" id="GO:0046872">
    <property type="term" value="F:metal ion binding"/>
    <property type="evidence" value="ECO:0007669"/>
    <property type="project" value="UniProtKB-KW"/>
</dbReference>
<proteinExistence type="predicted"/>
<feature type="active site" description="Tele-phosphohistidine intermediate" evidence="5">
    <location>
        <position position="73"/>
    </location>
</feature>
<feature type="modified residue" description="Phosphohistidine; by HPr" evidence="7">
    <location>
        <position position="73"/>
    </location>
</feature>
<reference evidence="8 9" key="1">
    <citation type="submission" date="2016-10" db="EMBL/GenBank/DDBJ databases">
        <authorList>
            <person name="de Groot N.N."/>
        </authorList>
    </citation>
    <scope>NUCLEOTIDE SEQUENCE [LARGE SCALE GENOMIC DNA]</scope>
    <source>
        <strain evidence="8 9">DSM 12271</strain>
    </source>
</reference>
<evidence type="ECO:0000313" key="9">
    <source>
        <dbReference type="Proteomes" id="UP000198619"/>
    </source>
</evidence>